<protein>
    <submittedName>
        <fullName evidence="2">Uncharacterized protein</fullName>
    </submittedName>
</protein>
<reference evidence="2" key="1">
    <citation type="submission" date="2014-09" db="EMBL/GenBank/DDBJ databases">
        <title>Genome sequence of the luminous mushroom Mycena chlorophos for searching fungal bioluminescence genes.</title>
        <authorList>
            <person name="Tanaka Y."/>
            <person name="Kasuga D."/>
            <person name="Oba Y."/>
            <person name="Hase S."/>
            <person name="Sato K."/>
            <person name="Oba Y."/>
            <person name="Sakakibara Y."/>
        </authorList>
    </citation>
    <scope>NUCLEOTIDE SEQUENCE</scope>
</reference>
<feature type="region of interest" description="Disordered" evidence="1">
    <location>
        <begin position="195"/>
        <end position="215"/>
    </location>
</feature>
<sequence>MKLWTERRSNLGARGDVRTVSAVALDSDSSAFVDTSESADFRFLPSFVDVSRCTARFTSPTALHQSTLAQDEPESSIAAMTLEQDLDLKNPEHPPPRRDEGRRRARDCCCRLRRRMLALAYILPLTVSASSQLTRVRIHARRPIPKRPALRCLLRCPERRPTQSVIAGPRRLQCRFLRHCSWLAGRSPVSTARDTFAHSGAGAPTPTSSRLSSAAVHPHPVLADVAALGQRDSEDTMETAFSPRPVLPRA</sequence>
<dbReference type="EMBL" id="DF843515">
    <property type="protein sequence ID" value="GAT47446.1"/>
    <property type="molecule type" value="Genomic_DNA"/>
</dbReference>
<evidence type="ECO:0000256" key="1">
    <source>
        <dbReference type="SAM" id="MobiDB-lite"/>
    </source>
</evidence>
<gene>
    <name evidence="2" type="ORF">MCHLO_04907</name>
</gene>
<organism evidence="2 3">
    <name type="scientific">Mycena chlorophos</name>
    <name type="common">Agaric fungus</name>
    <name type="synonym">Agaricus chlorophos</name>
    <dbReference type="NCBI Taxonomy" id="658473"/>
    <lineage>
        <taxon>Eukaryota</taxon>
        <taxon>Fungi</taxon>
        <taxon>Dikarya</taxon>
        <taxon>Basidiomycota</taxon>
        <taxon>Agaricomycotina</taxon>
        <taxon>Agaricomycetes</taxon>
        <taxon>Agaricomycetidae</taxon>
        <taxon>Agaricales</taxon>
        <taxon>Marasmiineae</taxon>
        <taxon>Mycenaceae</taxon>
        <taxon>Mycena</taxon>
    </lineage>
</organism>
<name>A0ABQ0L8M4_MYCCL</name>
<proteinExistence type="predicted"/>
<evidence type="ECO:0000313" key="2">
    <source>
        <dbReference type="EMBL" id="GAT47446.1"/>
    </source>
</evidence>
<feature type="compositionally biased region" description="Basic and acidic residues" evidence="1">
    <location>
        <begin position="86"/>
        <end position="104"/>
    </location>
</feature>
<evidence type="ECO:0000313" key="3">
    <source>
        <dbReference type="Proteomes" id="UP000815677"/>
    </source>
</evidence>
<feature type="region of interest" description="Disordered" evidence="1">
    <location>
        <begin position="228"/>
        <end position="250"/>
    </location>
</feature>
<dbReference type="Proteomes" id="UP000815677">
    <property type="component" value="Unassembled WGS sequence"/>
</dbReference>
<keyword evidence="3" id="KW-1185">Reference proteome</keyword>
<accession>A0ABQ0L8M4</accession>
<feature type="region of interest" description="Disordered" evidence="1">
    <location>
        <begin position="83"/>
        <end position="104"/>
    </location>
</feature>